<dbReference type="PANTHER" id="PTHR14146:SF0">
    <property type="entry name" value="EXOCYST COMPLEX COMPONENT 4"/>
    <property type="match status" value="1"/>
</dbReference>
<dbReference type="InterPro" id="IPR007191">
    <property type="entry name" value="Sec8_exocyst_N"/>
</dbReference>
<feature type="region of interest" description="Disordered" evidence="4">
    <location>
        <begin position="252"/>
        <end position="279"/>
    </location>
</feature>
<evidence type="ECO:0000313" key="6">
    <source>
        <dbReference type="EMBL" id="KAB2595949.1"/>
    </source>
</evidence>
<dbReference type="GO" id="GO:0006904">
    <property type="term" value="P:vesicle docking involved in exocytosis"/>
    <property type="evidence" value="ECO:0007669"/>
    <property type="project" value="InterPro"/>
</dbReference>
<evidence type="ECO:0000313" key="7">
    <source>
        <dbReference type="Proteomes" id="UP000327157"/>
    </source>
</evidence>
<dbReference type="PANTHER" id="PTHR14146">
    <property type="entry name" value="EXOCYST COMPLEX COMPONENT 4"/>
    <property type="match status" value="1"/>
</dbReference>
<protein>
    <recommendedName>
        <fullName evidence="3">Exocyst complex component Sec8</fullName>
    </recommendedName>
</protein>
<reference evidence="7" key="2">
    <citation type="submission" date="2019-10" db="EMBL/GenBank/DDBJ databases">
        <title>A de novo genome assembly of a pear dwarfing rootstock.</title>
        <authorList>
            <person name="Wang F."/>
            <person name="Wang J."/>
            <person name="Li S."/>
            <person name="Zhang Y."/>
            <person name="Fang M."/>
            <person name="Ma L."/>
            <person name="Zhao Y."/>
            <person name="Jiang S."/>
        </authorList>
    </citation>
    <scope>NUCLEOTIDE SEQUENCE [LARGE SCALE GENOMIC DNA]</scope>
</reference>
<feature type="compositionally biased region" description="Low complexity" evidence="4">
    <location>
        <begin position="268"/>
        <end position="277"/>
    </location>
</feature>
<comment type="similarity">
    <text evidence="3">Belongs to the SEC8 family.</text>
</comment>
<dbReference type="Pfam" id="PF04048">
    <property type="entry name" value="Sec8_N"/>
    <property type="match status" value="1"/>
</dbReference>
<dbReference type="GO" id="GO:0006893">
    <property type="term" value="P:Golgi to plasma membrane transport"/>
    <property type="evidence" value="ECO:0007669"/>
    <property type="project" value="TreeGrafter"/>
</dbReference>
<name>A0A5N5EYG1_9ROSA</name>
<dbReference type="GO" id="GO:0000145">
    <property type="term" value="C:exocyst"/>
    <property type="evidence" value="ECO:0007669"/>
    <property type="project" value="UniProtKB-UniRule"/>
</dbReference>
<keyword evidence="7" id="KW-1185">Reference proteome</keyword>
<dbReference type="OrthoDB" id="272977at2759"/>
<accession>A0A5N5EYG1</accession>
<feature type="domain" description="Exocyst complex component Sec8 N-terminal" evidence="5">
    <location>
        <begin position="16"/>
        <end position="151"/>
    </location>
</feature>
<dbReference type="InterPro" id="IPR039682">
    <property type="entry name" value="Sec8/EXOC4"/>
</dbReference>
<dbReference type="GO" id="GO:0090522">
    <property type="term" value="P:vesicle tethering involved in exocytosis"/>
    <property type="evidence" value="ECO:0007669"/>
    <property type="project" value="UniProtKB-UniRule"/>
</dbReference>
<feature type="region of interest" description="Disordered" evidence="4">
    <location>
        <begin position="848"/>
        <end position="869"/>
    </location>
</feature>
<dbReference type="GO" id="GO:0015031">
    <property type="term" value="P:protein transport"/>
    <property type="evidence" value="ECO:0007669"/>
    <property type="project" value="UniProtKB-KW"/>
</dbReference>
<keyword evidence="1 3" id="KW-0813">Transport</keyword>
<evidence type="ECO:0000259" key="5">
    <source>
        <dbReference type="Pfam" id="PF04048"/>
    </source>
</evidence>
<reference evidence="6 7" key="1">
    <citation type="submission" date="2019-09" db="EMBL/GenBank/DDBJ databases">
        <authorList>
            <person name="Ou C."/>
        </authorList>
    </citation>
    <scope>NUCLEOTIDE SEQUENCE [LARGE SCALE GENOMIC DNA]</scope>
    <source>
        <strain evidence="6">S2</strain>
        <tissue evidence="6">Leaf</tissue>
    </source>
</reference>
<comment type="function">
    <text evidence="3">Component of the exocyst complex involved in the docking of exocytic vesicles with fusion sites on the plasma membrane.</text>
</comment>
<organism evidence="6 7">
    <name type="scientific">Pyrus ussuriensis x Pyrus communis</name>
    <dbReference type="NCBI Taxonomy" id="2448454"/>
    <lineage>
        <taxon>Eukaryota</taxon>
        <taxon>Viridiplantae</taxon>
        <taxon>Streptophyta</taxon>
        <taxon>Embryophyta</taxon>
        <taxon>Tracheophyta</taxon>
        <taxon>Spermatophyta</taxon>
        <taxon>Magnoliopsida</taxon>
        <taxon>eudicotyledons</taxon>
        <taxon>Gunneridae</taxon>
        <taxon>Pentapetalae</taxon>
        <taxon>rosids</taxon>
        <taxon>fabids</taxon>
        <taxon>Rosales</taxon>
        <taxon>Rosaceae</taxon>
        <taxon>Amygdaloideae</taxon>
        <taxon>Maleae</taxon>
        <taxon>Pyrus</taxon>
    </lineage>
</organism>
<evidence type="ECO:0000256" key="1">
    <source>
        <dbReference type="ARBA" id="ARBA00022448"/>
    </source>
</evidence>
<dbReference type="AlphaFoldDB" id="A0A5N5EYG1"/>
<dbReference type="EMBL" id="SMOL01000781">
    <property type="protein sequence ID" value="KAB2595949.1"/>
    <property type="molecule type" value="Genomic_DNA"/>
</dbReference>
<evidence type="ECO:0000256" key="2">
    <source>
        <dbReference type="ARBA" id="ARBA00022483"/>
    </source>
</evidence>
<dbReference type="GO" id="GO:0006612">
    <property type="term" value="P:protein targeting to membrane"/>
    <property type="evidence" value="ECO:0007669"/>
    <property type="project" value="UniProtKB-UniRule"/>
</dbReference>
<proteinExistence type="inferred from homology"/>
<keyword evidence="2 3" id="KW-0268">Exocytosis</keyword>
<dbReference type="Proteomes" id="UP000327157">
    <property type="component" value="Chromosome 7"/>
</dbReference>
<evidence type="ECO:0000256" key="4">
    <source>
        <dbReference type="SAM" id="MobiDB-lite"/>
    </source>
</evidence>
<sequence length="1065" mass="118685">MGLFDGLPVSRDKAYLREEIAKIDESWAAARFDSLPHVVRILTSKDREGEVQFLKEQSDVVEEVVDEVVHNYHSGFNKAIQNYSQILRLFSESTQSVGVLKVDLAEAKKRLSARSKQLHQLWYRSVTLRHIISLLDQIEGISKVPARIEKLIAEKQYYAAVQFHVQSMLMLEREGLQTVGALQDVRSELTKLRGVLFYKVLEDLHAHLYNKGEYSSAALSLQEMDDEVPTTTATVFSLSNSQSLSRRTRLLKGDNQFGNQGDGSYRTGSVDGSSSFDGVDEEGTLELHDEATSDGHTSVRINGDVKIVPHDMPTWLQYSTPDEFLEAIKKSDAPLHIKYLQTMVECLCMLRKVAAAGAIICQRLRPTIHEIITSKIKAHAELLNSSRSGIGQASRTATTGLHFMKGQLQSYQLPKQKRQNGISLSGTLLAVSPVSPVMAPAGKAQAAAKELLDSVLDAVVRIFENHVVVGELLESKSSVDMNTPKSMPTDVNRNTELEASQVTGGYSIGFSLTVLQSECQQLICEILRATPEAASADAAVQTARLANKVPSKDKRDGAEEGLTFAFRFTDATISMPNQGADLIRQGWSRKGPNVSQEGYGSAAILPEQGIYLAASVYRPVIQFTDKVASMLPKKYSQLGNDGLMVFVENFVKDHFLPTMFVDYRKGVQQAISSPAAFRPRAHAAASYTPSIEKGRPVLQGLLAIDFLAKEVLGWAQAMPKFAVDLVKYVQTFLERTYERCRTAYMEAVLEKQSYMLIGRHDIEQLMHLDPASTCLPNSFGQSNFETHASDSESLEVELQLSDLLLNLRPIKQDNLIRDDNKLILLASLSDSLEYVAESIERLGQTTFRSPNQVEESGKNHHQRTTSDASRDLASFADEYRKLAIDCLKVLRVEMQLETIFHMQEMTNREYMEDQDAEEPDDFIVSLTAQITRRDEEMAPFIAGTKQSYIFGGICSIAANASIKALADMKSINLFGVQQICRNTIALEQALAAIPSINSESVQQRLDHVRTYYELLNMPFEALLAFITEHEHLFTTTEYANLLKVQIPGREIPADALDRASQILYR</sequence>
<keyword evidence="3" id="KW-0653">Protein transport</keyword>
<gene>
    <name evidence="6" type="ORF">D8674_031399</name>
</gene>
<evidence type="ECO:0000256" key="3">
    <source>
        <dbReference type="RuleBase" id="RU367079"/>
    </source>
</evidence>
<reference evidence="6 7" key="3">
    <citation type="submission" date="2019-11" db="EMBL/GenBank/DDBJ databases">
        <title>A de novo genome assembly of a pear dwarfing rootstock.</title>
        <authorList>
            <person name="Wang F."/>
            <person name="Wang J."/>
            <person name="Li S."/>
            <person name="Zhang Y."/>
            <person name="Fang M."/>
            <person name="Ma L."/>
            <person name="Zhao Y."/>
            <person name="Jiang S."/>
        </authorList>
    </citation>
    <scope>NUCLEOTIDE SEQUENCE [LARGE SCALE GENOMIC DNA]</scope>
    <source>
        <strain evidence="6">S2</strain>
        <tissue evidence="6">Leaf</tissue>
    </source>
</reference>
<comment type="caution">
    <text evidence="6">The sequence shown here is derived from an EMBL/GenBank/DDBJ whole genome shotgun (WGS) entry which is preliminary data.</text>
</comment>